<feature type="region of interest" description="Disordered" evidence="1">
    <location>
        <begin position="226"/>
        <end position="245"/>
    </location>
</feature>
<gene>
    <name evidence="2" type="ORF">AMATHDRAFT_61453</name>
</gene>
<dbReference type="OrthoDB" id="2914220at2759"/>
<protein>
    <recommendedName>
        <fullName evidence="4">BTB domain-containing protein</fullName>
    </recommendedName>
</protein>
<dbReference type="AlphaFoldDB" id="A0A2A9NGX9"/>
<evidence type="ECO:0000313" key="2">
    <source>
        <dbReference type="EMBL" id="PFH50255.1"/>
    </source>
</evidence>
<accession>A0A2A9NGX9</accession>
<proteinExistence type="predicted"/>
<reference evidence="2 3" key="1">
    <citation type="submission" date="2014-02" db="EMBL/GenBank/DDBJ databases">
        <title>Transposable element dynamics among asymbiotic and ectomycorrhizal Amanita fungi.</title>
        <authorList>
            <consortium name="DOE Joint Genome Institute"/>
            <person name="Hess J."/>
            <person name="Skrede I."/>
            <person name="Wolfe B."/>
            <person name="LaButti K."/>
            <person name="Ohm R.A."/>
            <person name="Grigoriev I.V."/>
            <person name="Pringle A."/>
        </authorList>
    </citation>
    <scope>NUCLEOTIDE SEQUENCE [LARGE SCALE GENOMIC DNA]</scope>
    <source>
        <strain evidence="2 3">SKay4041</strain>
    </source>
</reference>
<evidence type="ECO:0000313" key="3">
    <source>
        <dbReference type="Proteomes" id="UP000242287"/>
    </source>
</evidence>
<name>A0A2A9NGX9_9AGAR</name>
<organism evidence="2 3">
    <name type="scientific">Amanita thiersii Skay4041</name>
    <dbReference type="NCBI Taxonomy" id="703135"/>
    <lineage>
        <taxon>Eukaryota</taxon>
        <taxon>Fungi</taxon>
        <taxon>Dikarya</taxon>
        <taxon>Basidiomycota</taxon>
        <taxon>Agaricomycotina</taxon>
        <taxon>Agaricomycetes</taxon>
        <taxon>Agaricomycetidae</taxon>
        <taxon>Agaricales</taxon>
        <taxon>Pluteineae</taxon>
        <taxon>Amanitaceae</taxon>
        <taxon>Amanita</taxon>
    </lineage>
</organism>
<dbReference type="Proteomes" id="UP000242287">
    <property type="component" value="Unassembled WGS sequence"/>
</dbReference>
<keyword evidence="3" id="KW-1185">Reference proteome</keyword>
<evidence type="ECO:0008006" key="4">
    <source>
        <dbReference type="Google" id="ProtNLM"/>
    </source>
</evidence>
<dbReference type="EMBL" id="KZ302008">
    <property type="protein sequence ID" value="PFH50255.1"/>
    <property type="molecule type" value="Genomic_DNA"/>
</dbReference>
<evidence type="ECO:0000256" key="1">
    <source>
        <dbReference type="SAM" id="MobiDB-lite"/>
    </source>
</evidence>
<sequence length="275" mass="30490">MKSHLCFVSPVFDSLLSARGNSETGTPAHASGLPIVSVQENSTTLRYLFKMVYHHHHRAESQLGITCDMLKDAGLAVYKYKMTNLEPLLQMQMSNSTVLVDEPYRAYAVAVKFGWNDVVKMAAINTLHEPLEEMPDVKELDGLTGSQLFQLLQFRFKCVESAQNPVNNLSRPKLYENGTIAVGQPAGHQDDWFGDYLLKVKQTLWNTPCGDSVMEENNFRSAVAGAMSEPKGQPFQPPPPSTGERDTVATRLVKLNKCQTVLAKAIDKAISQVAF</sequence>